<feature type="transmembrane region" description="Helical" evidence="1">
    <location>
        <begin position="282"/>
        <end position="303"/>
    </location>
</feature>
<proteinExistence type="predicted"/>
<keyword evidence="1" id="KW-0472">Membrane</keyword>
<protein>
    <recommendedName>
        <fullName evidence="4">DUF4231 domain-containing protein</fullName>
    </recommendedName>
</protein>
<dbReference type="RefSeq" id="WP_205296493.1">
    <property type="nucleotide sequence ID" value="NZ_CP070371.1"/>
</dbReference>
<feature type="transmembrane region" description="Helical" evidence="1">
    <location>
        <begin position="92"/>
        <end position="115"/>
    </location>
</feature>
<evidence type="ECO:0000256" key="1">
    <source>
        <dbReference type="SAM" id="Phobius"/>
    </source>
</evidence>
<dbReference type="EMBL" id="CP070371">
    <property type="protein sequence ID" value="QRZ15548.1"/>
    <property type="molecule type" value="Genomic_DNA"/>
</dbReference>
<gene>
    <name evidence="2" type="ORF">JWJ88_14510</name>
</gene>
<accession>A0ABX7JMR2</accession>
<keyword evidence="3" id="KW-1185">Reference proteome</keyword>
<keyword evidence="1" id="KW-1133">Transmembrane helix</keyword>
<dbReference type="Proteomes" id="UP000663629">
    <property type="component" value="Chromosome 2"/>
</dbReference>
<feature type="transmembrane region" description="Helical" evidence="1">
    <location>
        <begin position="58"/>
        <end position="80"/>
    </location>
</feature>
<sequence length="371" mass="41608">MHETKANSDLASNEGDQAYLRLQYPKIADVLVWPELVEAFRQHEDTAKRLKLGSRRNCLFSIGSIVLSLATTLVGTSPMFAPLVSGHPAGAYVVAVASFLLLVLALLFGNGILYGRKRDDWLKHRLIAERLRHFYFQTILANLSSICCGSSLERRRFIEDRGRTLERVLRRLRSPGYRQAVLGDEALQEARLVDFGEVNAEAIDAEYFQELEQYWIELRFNWQGEYATQQLARKASALPFSGSLADQEHSVSRIEFITTAGIVALQALAVAGMFIYAPGSPVIEGSMLGASILAILVVGLQAFKDGLGLTNDLSRNRVYASYTAKLLRDFVSAQRIPDRAAQVRIMQEMEDLAYFETREFLYTHSTARFSL</sequence>
<evidence type="ECO:0008006" key="4">
    <source>
        <dbReference type="Google" id="ProtNLM"/>
    </source>
</evidence>
<reference evidence="2 3" key="1">
    <citation type="submission" date="2021-02" db="EMBL/GenBank/DDBJ databases">
        <title>Paracoccus methylovroum sp.nov., a new methanol and methylamine utilizing methylotrophic denitrifer.</title>
        <authorList>
            <person name="Timsy T."/>
            <person name="Behrendt U."/>
            <person name="Ulrich A."/>
            <person name="Spanner T."/>
            <person name="Foesel B.U."/>
            <person name="Horn M.A."/>
            <person name="Kolb S."/>
        </authorList>
    </citation>
    <scope>NUCLEOTIDE SEQUENCE [LARGE SCALE GENOMIC DNA]</scope>
    <source>
        <strain evidence="2 3">H4-D09</strain>
    </source>
</reference>
<evidence type="ECO:0000313" key="2">
    <source>
        <dbReference type="EMBL" id="QRZ15548.1"/>
    </source>
</evidence>
<evidence type="ECO:0000313" key="3">
    <source>
        <dbReference type="Proteomes" id="UP000663629"/>
    </source>
</evidence>
<keyword evidence="1" id="KW-0812">Transmembrane</keyword>
<organism evidence="2 3">
    <name type="scientific">Paracoccus methylovorus</name>
    <dbReference type="NCBI Taxonomy" id="2812658"/>
    <lineage>
        <taxon>Bacteria</taxon>
        <taxon>Pseudomonadati</taxon>
        <taxon>Pseudomonadota</taxon>
        <taxon>Alphaproteobacteria</taxon>
        <taxon>Rhodobacterales</taxon>
        <taxon>Paracoccaceae</taxon>
        <taxon>Paracoccus</taxon>
    </lineage>
</organism>
<feature type="transmembrane region" description="Helical" evidence="1">
    <location>
        <begin position="256"/>
        <end position="276"/>
    </location>
</feature>
<name>A0ABX7JMR2_9RHOB</name>